<comment type="subcellular location">
    <subcellularLocation>
        <location evidence="1">Membrane</location>
        <topology evidence="1">Single-pass membrane protein</topology>
    </subcellularLocation>
</comment>
<dbReference type="GO" id="GO:0140268">
    <property type="term" value="C:endoplasmic reticulum-plasma membrane contact site"/>
    <property type="evidence" value="ECO:0007669"/>
    <property type="project" value="TreeGrafter"/>
</dbReference>
<keyword evidence="4" id="KW-0472">Membrane</keyword>
<feature type="compositionally biased region" description="Polar residues" evidence="5">
    <location>
        <begin position="1"/>
        <end position="14"/>
    </location>
</feature>
<feature type="compositionally biased region" description="Basic and acidic residues" evidence="5">
    <location>
        <begin position="438"/>
        <end position="448"/>
    </location>
</feature>
<dbReference type="AlphaFoldDB" id="A0A7M7J897"/>
<evidence type="ECO:0000259" key="6">
    <source>
        <dbReference type="PROSITE" id="PS51778"/>
    </source>
</evidence>
<feature type="domain" description="VASt" evidence="6">
    <location>
        <begin position="454"/>
        <end position="649"/>
    </location>
</feature>
<keyword evidence="3" id="KW-1133">Transmembrane helix</keyword>
<sequence length="847" mass="93752">MITGMQSNLLNPKGSSKRRPSKLGLFRKKSDPVLSSSAPASVEGESVNSASSGADCDGENRRRRQDSRSTGNTRAPSPIEGPLLSSNLSPETPQPLNEAESPLDCSALCINKTHFAEERNESPAHLLVGRENSTIGTRGDVKDDPSPKDGRESKDPPERTLPSSISASTISIQPSQTSGGSGGKGSSPGSTPAPEVKKKAKKNRKPAWYQHLISPTYKSKCADFRRLFAKEGVPETEMLIDDYSCALQRDILAHGRLYVSQNFFCFYANIFKWETCVVLKCQDLTSMTKEKTALVIPNAIVCQTENERYFFTSFAARDKTYLMLFRIWQNALLAQPMSNRECWRLVHHRYGDELGLSTDDEMDYIAPDDLNNVKAIDVKNLAEIPIDESEIAQPDSPSLRPLANVTTAKTSGTSSAVVSEDAKSSASSAEELDEDGGSPDKDSEILECPESHDGMTQYLDKSFAMDIDHLFTCIFTASEFYQDLQAGRKTSNMTIGNWERLEDKQVPGGGETGSDKGGNAPNSPGGGQCKQKRNLTYTVTLNHAMAKSCTSFETQSLHRKSKPGKMYSIQAEVSNQGIPYADAFVVQQHYCLRCEGENRCRLQVFAQINFRKPPWGFIKSMIEKNMHQGVTEYVADLQKALDKEVERLVSDSGRIPPPLTLDVQTPPSISPAFPSRQSGVSARCNDRKIIGPDVATWPTRWVSQWIDPTMLLKVLTVVIAVLLTINGYVLYSYWSHNDQGDTLEPTDFSNRPPTTIEQWKKAYEQSQVRHRRQLEEVSRLVDRTVGGLDNMQTVFRQLKNVIAQWGNHLPLTSSSIEGSTASSLHREQSPASSFHTSTESSTSRGEF</sequence>
<keyword evidence="2" id="KW-0812">Transmembrane</keyword>
<dbReference type="GO" id="GO:0005886">
    <property type="term" value="C:plasma membrane"/>
    <property type="evidence" value="ECO:0007669"/>
    <property type="project" value="TreeGrafter"/>
</dbReference>
<dbReference type="Pfam" id="PF02893">
    <property type="entry name" value="GRAM"/>
    <property type="match status" value="1"/>
</dbReference>
<evidence type="ECO:0000256" key="5">
    <source>
        <dbReference type="SAM" id="MobiDB-lite"/>
    </source>
</evidence>
<dbReference type="GeneID" id="111243332"/>
<dbReference type="InterPro" id="IPR011993">
    <property type="entry name" value="PH-like_dom_sf"/>
</dbReference>
<dbReference type="RefSeq" id="XP_022644478.1">
    <property type="nucleotide sequence ID" value="XM_022788743.1"/>
</dbReference>
<reference evidence="7" key="1">
    <citation type="submission" date="2021-01" db="UniProtKB">
        <authorList>
            <consortium name="EnsemblMetazoa"/>
        </authorList>
    </citation>
    <scope>IDENTIFICATION</scope>
</reference>
<dbReference type="PANTHER" id="PTHR23319:SF4">
    <property type="entry name" value="GRAM DOMAIN CONTAINING 1B, ISOFORM E"/>
    <property type="match status" value="1"/>
</dbReference>
<evidence type="ECO:0000313" key="7">
    <source>
        <dbReference type="EnsemblMetazoa" id="XP_022644478"/>
    </source>
</evidence>
<feature type="compositionally biased region" description="Gly residues" evidence="5">
    <location>
        <begin position="507"/>
        <end position="516"/>
    </location>
</feature>
<dbReference type="PROSITE" id="PS51778">
    <property type="entry name" value="VAST"/>
    <property type="match status" value="1"/>
</dbReference>
<keyword evidence="8" id="KW-1185">Reference proteome</keyword>
<dbReference type="Gene3D" id="2.30.29.30">
    <property type="entry name" value="Pleckstrin-homology domain (PH domain)/Phosphotyrosine-binding domain (PTB)"/>
    <property type="match status" value="1"/>
</dbReference>
<dbReference type="InterPro" id="IPR031968">
    <property type="entry name" value="VASt"/>
</dbReference>
<dbReference type="GO" id="GO:0032366">
    <property type="term" value="P:intracellular sterol transport"/>
    <property type="evidence" value="ECO:0007669"/>
    <property type="project" value="TreeGrafter"/>
</dbReference>
<dbReference type="GO" id="GO:0120015">
    <property type="term" value="F:sterol transfer activity"/>
    <property type="evidence" value="ECO:0007669"/>
    <property type="project" value="TreeGrafter"/>
</dbReference>
<dbReference type="Proteomes" id="UP000594260">
    <property type="component" value="Unplaced"/>
</dbReference>
<feature type="compositionally biased region" description="Basic and acidic residues" evidence="5">
    <location>
        <begin position="139"/>
        <end position="158"/>
    </location>
</feature>
<evidence type="ECO:0000256" key="4">
    <source>
        <dbReference type="ARBA" id="ARBA00023136"/>
    </source>
</evidence>
<feature type="region of interest" description="Disordered" evidence="5">
    <location>
        <begin position="116"/>
        <end position="205"/>
    </location>
</feature>
<dbReference type="SMART" id="SM00568">
    <property type="entry name" value="GRAM"/>
    <property type="match status" value="1"/>
</dbReference>
<dbReference type="GO" id="GO:0032934">
    <property type="term" value="F:sterol binding"/>
    <property type="evidence" value="ECO:0007669"/>
    <property type="project" value="TreeGrafter"/>
</dbReference>
<proteinExistence type="predicted"/>
<dbReference type="EnsemblMetazoa" id="XM_022788743">
    <property type="protein sequence ID" value="XP_022644478"/>
    <property type="gene ID" value="LOC111243332"/>
</dbReference>
<dbReference type="PANTHER" id="PTHR23319">
    <property type="entry name" value="GRAM DOMAIN CONTAINING 1B, ISOFORM E"/>
    <property type="match status" value="1"/>
</dbReference>
<evidence type="ECO:0000256" key="1">
    <source>
        <dbReference type="ARBA" id="ARBA00004167"/>
    </source>
</evidence>
<dbReference type="GO" id="GO:0005789">
    <property type="term" value="C:endoplasmic reticulum membrane"/>
    <property type="evidence" value="ECO:0007669"/>
    <property type="project" value="TreeGrafter"/>
</dbReference>
<feature type="region of interest" description="Disordered" evidence="5">
    <location>
        <begin position="1"/>
        <end position="101"/>
    </location>
</feature>
<evidence type="ECO:0000256" key="2">
    <source>
        <dbReference type="ARBA" id="ARBA00022692"/>
    </source>
</evidence>
<feature type="compositionally biased region" description="Polar residues" evidence="5">
    <location>
        <begin position="84"/>
        <end position="95"/>
    </location>
</feature>
<feature type="region of interest" description="Disordered" evidence="5">
    <location>
        <begin position="816"/>
        <end position="847"/>
    </location>
</feature>
<dbReference type="InterPro" id="IPR004182">
    <property type="entry name" value="GRAM"/>
</dbReference>
<evidence type="ECO:0000256" key="3">
    <source>
        <dbReference type="ARBA" id="ARBA00022989"/>
    </source>
</evidence>
<name>A0A7M7J897_VARDE</name>
<organism evidence="7 8">
    <name type="scientific">Varroa destructor</name>
    <name type="common">Honeybee mite</name>
    <dbReference type="NCBI Taxonomy" id="109461"/>
    <lineage>
        <taxon>Eukaryota</taxon>
        <taxon>Metazoa</taxon>
        <taxon>Ecdysozoa</taxon>
        <taxon>Arthropoda</taxon>
        <taxon>Chelicerata</taxon>
        <taxon>Arachnida</taxon>
        <taxon>Acari</taxon>
        <taxon>Parasitiformes</taxon>
        <taxon>Mesostigmata</taxon>
        <taxon>Gamasina</taxon>
        <taxon>Dermanyssoidea</taxon>
        <taxon>Varroidae</taxon>
        <taxon>Varroa</taxon>
    </lineage>
</organism>
<feature type="region of interest" description="Disordered" evidence="5">
    <location>
        <begin position="410"/>
        <end position="448"/>
    </location>
</feature>
<feature type="compositionally biased region" description="Low complexity" evidence="5">
    <location>
        <begin position="414"/>
        <end position="429"/>
    </location>
</feature>
<feature type="compositionally biased region" description="Basic residues" evidence="5">
    <location>
        <begin position="15"/>
        <end position="27"/>
    </location>
</feature>
<dbReference type="InterPro" id="IPR051482">
    <property type="entry name" value="Cholesterol_transport"/>
</dbReference>
<evidence type="ECO:0000313" key="8">
    <source>
        <dbReference type="Proteomes" id="UP000594260"/>
    </source>
</evidence>
<dbReference type="Pfam" id="PF16016">
    <property type="entry name" value="VASt"/>
    <property type="match status" value="1"/>
</dbReference>
<dbReference type="CDD" id="cd13220">
    <property type="entry name" value="PH-GRAM_GRAMDC"/>
    <property type="match status" value="1"/>
</dbReference>
<accession>A0A7M7J897</accession>
<protein>
    <recommendedName>
        <fullName evidence="6">VASt domain-containing protein</fullName>
    </recommendedName>
</protein>
<feature type="region of interest" description="Disordered" evidence="5">
    <location>
        <begin position="495"/>
        <end position="531"/>
    </location>
</feature>